<evidence type="ECO:0000313" key="2">
    <source>
        <dbReference type="EMBL" id="EPX84016.1"/>
    </source>
</evidence>
<evidence type="ECO:0000313" key="3">
    <source>
        <dbReference type="Proteomes" id="UP000015347"/>
    </source>
</evidence>
<dbReference type="STRING" id="1123237.Salmuc_01791"/>
<reference evidence="3" key="1">
    <citation type="journal article" date="2014" name="Stand. Genomic Sci.">
        <title>Genome sequence of the exopolysaccharide-producing Salipiger mucosus type strain (DSM 16094(T)), a moderately halophilic member of the Roseobacter clade.</title>
        <authorList>
            <person name="Riedel T."/>
            <person name="Spring S."/>
            <person name="Fiebig A."/>
            <person name="Petersen J."/>
            <person name="Kyrpides N.C."/>
            <person name="Goker M."/>
            <person name="Klenk H.P."/>
        </authorList>
    </citation>
    <scope>NUCLEOTIDE SEQUENCE [LARGE SCALE GENOMIC DNA]</scope>
    <source>
        <strain evidence="3">DSM 16094</strain>
    </source>
</reference>
<proteinExistence type="predicted"/>
<dbReference type="HOGENOM" id="CLU_3205065_0_0_5"/>
<organism evidence="2 3">
    <name type="scientific">Salipiger mucosus DSM 16094</name>
    <dbReference type="NCBI Taxonomy" id="1123237"/>
    <lineage>
        <taxon>Bacteria</taxon>
        <taxon>Pseudomonadati</taxon>
        <taxon>Pseudomonadota</taxon>
        <taxon>Alphaproteobacteria</taxon>
        <taxon>Rhodobacterales</taxon>
        <taxon>Roseobacteraceae</taxon>
        <taxon>Salipiger</taxon>
    </lineage>
</organism>
<dbReference type="EMBL" id="APVH01000013">
    <property type="protein sequence ID" value="EPX84016.1"/>
    <property type="molecule type" value="Genomic_DNA"/>
</dbReference>
<feature type="compositionally biased region" description="Basic and acidic residues" evidence="1">
    <location>
        <begin position="1"/>
        <end position="10"/>
    </location>
</feature>
<accession>S9QRK0</accession>
<protein>
    <submittedName>
        <fullName evidence="2">Uncharacterized protein</fullName>
    </submittedName>
</protein>
<sequence length="45" mass="5329">MRAALADHFDQMSAGQPATEPNTLQQQAHNRTERYKRHRQQKPRQ</sequence>
<keyword evidence="3" id="KW-1185">Reference proteome</keyword>
<comment type="caution">
    <text evidence="2">The sequence shown here is derived from an EMBL/GenBank/DDBJ whole genome shotgun (WGS) entry which is preliminary data.</text>
</comment>
<feature type="region of interest" description="Disordered" evidence="1">
    <location>
        <begin position="1"/>
        <end position="45"/>
    </location>
</feature>
<gene>
    <name evidence="2" type="ORF">Salmuc_01791</name>
</gene>
<feature type="compositionally biased region" description="Basic residues" evidence="1">
    <location>
        <begin position="34"/>
        <end position="45"/>
    </location>
</feature>
<name>S9QRK0_9RHOB</name>
<dbReference type="Proteomes" id="UP000015347">
    <property type="component" value="Unassembled WGS sequence"/>
</dbReference>
<evidence type="ECO:0000256" key="1">
    <source>
        <dbReference type="SAM" id="MobiDB-lite"/>
    </source>
</evidence>
<dbReference type="AlphaFoldDB" id="S9QRK0"/>
<feature type="compositionally biased region" description="Polar residues" evidence="1">
    <location>
        <begin position="13"/>
        <end position="29"/>
    </location>
</feature>